<dbReference type="GO" id="GO:0003700">
    <property type="term" value="F:DNA-binding transcription factor activity"/>
    <property type="evidence" value="ECO:0007669"/>
    <property type="project" value="TreeGrafter"/>
</dbReference>
<dbReference type="EMBL" id="JACRSN010000006">
    <property type="protein sequence ID" value="MBC8533486.1"/>
    <property type="molecule type" value="Genomic_DNA"/>
</dbReference>
<accession>A0A926D926</accession>
<evidence type="ECO:0000313" key="2">
    <source>
        <dbReference type="Proteomes" id="UP000651482"/>
    </source>
</evidence>
<dbReference type="InterPro" id="IPR000944">
    <property type="entry name" value="Tscrpt_reg_Rrf2"/>
</dbReference>
<dbReference type="FunFam" id="1.10.10.10:FF:000138">
    <property type="entry name" value="Rrf2 family transcriptional regulator"/>
    <property type="match status" value="1"/>
</dbReference>
<dbReference type="Gene3D" id="1.10.10.10">
    <property type="entry name" value="Winged helix-like DNA-binding domain superfamily/Winged helix DNA-binding domain"/>
    <property type="match status" value="1"/>
</dbReference>
<sequence length="143" mass="16038">MQISSRFTIAVHMLLCMEVFQDKQKVTSDFLASSVNANPVVIRRLLQQLKKAGIVSVKRGSGGAAIAKPLEQITLLDVYRAVDCVSEETLFHFHENPNPHCPVGRNIHAILDRRLDAVQNAMEQQLQSVSLKMLLEDADRLIF</sequence>
<comment type="caution">
    <text evidence="1">The sequence shown here is derived from an EMBL/GenBank/DDBJ whole genome shotgun (WGS) entry which is preliminary data.</text>
</comment>
<reference evidence="1" key="1">
    <citation type="submission" date="2020-08" db="EMBL/GenBank/DDBJ databases">
        <title>Genome public.</title>
        <authorList>
            <person name="Liu C."/>
            <person name="Sun Q."/>
        </authorList>
    </citation>
    <scope>NUCLEOTIDE SEQUENCE</scope>
    <source>
        <strain evidence="1">NSJ-40</strain>
    </source>
</reference>
<keyword evidence="2" id="KW-1185">Reference proteome</keyword>
<dbReference type="InterPro" id="IPR036390">
    <property type="entry name" value="WH_DNA-bd_sf"/>
</dbReference>
<dbReference type="RefSeq" id="WP_249318879.1">
    <property type="nucleotide sequence ID" value="NZ_JACRSN010000006.1"/>
</dbReference>
<proteinExistence type="predicted"/>
<evidence type="ECO:0000313" key="1">
    <source>
        <dbReference type="EMBL" id="MBC8533486.1"/>
    </source>
</evidence>
<dbReference type="GO" id="GO:0005829">
    <property type="term" value="C:cytosol"/>
    <property type="evidence" value="ECO:0007669"/>
    <property type="project" value="TreeGrafter"/>
</dbReference>
<dbReference type="PROSITE" id="PS51197">
    <property type="entry name" value="HTH_RRF2_2"/>
    <property type="match status" value="1"/>
</dbReference>
<dbReference type="InterPro" id="IPR036388">
    <property type="entry name" value="WH-like_DNA-bd_sf"/>
</dbReference>
<dbReference type="SUPFAM" id="SSF46785">
    <property type="entry name" value="Winged helix' DNA-binding domain"/>
    <property type="match status" value="1"/>
</dbReference>
<organism evidence="1 2">
    <name type="scientific">Yeguia hominis</name>
    <dbReference type="NCBI Taxonomy" id="2763662"/>
    <lineage>
        <taxon>Bacteria</taxon>
        <taxon>Bacillati</taxon>
        <taxon>Bacillota</taxon>
        <taxon>Clostridia</taxon>
        <taxon>Eubacteriales</taxon>
        <taxon>Yeguiaceae</taxon>
        <taxon>Yeguia</taxon>
    </lineage>
</organism>
<dbReference type="AlphaFoldDB" id="A0A926D926"/>
<name>A0A926D926_9FIRM</name>
<dbReference type="PANTHER" id="PTHR33221:SF15">
    <property type="entry name" value="HTH-TYPE TRANSCRIPTIONAL REGULATOR YWGB-RELATED"/>
    <property type="match status" value="1"/>
</dbReference>
<gene>
    <name evidence="1" type="ORF">IAG03_05605</name>
</gene>
<protein>
    <submittedName>
        <fullName evidence="1">Rrf2 family transcriptional regulator</fullName>
    </submittedName>
</protein>
<dbReference type="PANTHER" id="PTHR33221">
    <property type="entry name" value="WINGED HELIX-TURN-HELIX TRANSCRIPTIONAL REGULATOR, RRF2 FAMILY"/>
    <property type="match status" value="1"/>
</dbReference>
<dbReference type="Pfam" id="PF02082">
    <property type="entry name" value="Rrf2"/>
    <property type="match status" value="1"/>
</dbReference>
<dbReference type="Proteomes" id="UP000651482">
    <property type="component" value="Unassembled WGS sequence"/>
</dbReference>